<dbReference type="OrthoDB" id="5171752at2"/>
<gene>
    <name evidence="5" type="ORF">BLTE_08740</name>
</gene>
<keyword evidence="1" id="KW-0805">Transcription regulation</keyword>
<dbReference type="InterPro" id="IPR046335">
    <property type="entry name" value="LacI/GalR-like_sensor"/>
</dbReference>
<dbReference type="SMART" id="SM00354">
    <property type="entry name" value="HTH_LACI"/>
    <property type="match status" value="1"/>
</dbReference>
<dbReference type="RefSeq" id="WP_126397956.1">
    <property type="nucleotide sequence ID" value="NZ_AP018907.1"/>
</dbReference>
<keyword evidence="6" id="KW-1185">Reference proteome</keyword>
<dbReference type="InterPro" id="IPR000843">
    <property type="entry name" value="HTH_LacI"/>
</dbReference>
<dbReference type="AlphaFoldDB" id="A0A348FY06"/>
<accession>A0A348FY06</accession>
<evidence type="ECO:0000256" key="2">
    <source>
        <dbReference type="ARBA" id="ARBA00023125"/>
    </source>
</evidence>
<protein>
    <submittedName>
        <fullName evidence="5">LacI family transcriptional regulator</fullName>
    </submittedName>
</protein>
<dbReference type="InterPro" id="IPR010982">
    <property type="entry name" value="Lambda_DNA-bd_dom_sf"/>
</dbReference>
<dbReference type="PROSITE" id="PS50932">
    <property type="entry name" value="HTH_LACI_2"/>
    <property type="match status" value="1"/>
</dbReference>
<dbReference type="SUPFAM" id="SSF53822">
    <property type="entry name" value="Periplasmic binding protein-like I"/>
    <property type="match status" value="1"/>
</dbReference>
<dbReference type="EMBL" id="AP018907">
    <property type="protein sequence ID" value="BBF92189.1"/>
    <property type="molecule type" value="Genomic_DNA"/>
</dbReference>
<dbReference type="CDD" id="cd01392">
    <property type="entry name" value="HTH_LacI"/>
    <property type="match status" value="1"/>
</dbReference>
<dbReference type="SUPFAM" id="SSF47413">
    <property type="entry name" value="lambda repressor-like DNA-binding domains"/>
    <property type="match status" value="1"/>
</dbReference>
<evidence type="ECO:0000259" key="4">
    <source>
        <dbReference type="PROSITE" id="PS50932"/>
    </source>
</evidence>
<dbReference type="GO" id="GO:0000976">
    <property type="term" value="F:transcription cis-regulatory region binding"/>
    <property type="evidence" value="ECO:0007669"/>
    <property type="project" value="TreeGrafter"/>
</dbReference>
<keyword evidence="2" id="KW-0238">DNA-binding</keyword>
<dbReference type="KEGG" id="blag:BLTE_08740"/>
<proteinExistence type="predicted"/>
<dbReference type="Pfam" id="PF13377">
    <property type="entry name" value="Peripla_BP_3"/>
    <property type="match status" value="1"/>
</dbReference>
<dbReference type="Gene3D" id="3.40.50.2300">
    <property type="match status" value="2"/>
</dbReference>
<evidence type="ECO:0000256" key="1">
    <source>
        <dbReference type="ARBA" id="ARBA00023015"/>
    </source>
</evidence>
<reference evidence="5 6" key="1">
    <citation type="submission" date="2018-08" db="EMBL/GenBank/DDBJ databases">
        <title>Complete genome sequencing of Blastochloris tepida GI.</title>
        <authorList>
            <person name="Tsukatani Y."/>
            <person name="Mori H."/>
        </authorList>
    </citation>
    <scope>NUCLEOTIDE SEQUENCE [LARGE SCALE GENOMIC DNA]</scope>
    <source>
        <strain evidence="5 6">GI</strain>
    </source>
</reference>
<evidence type="ECO:0000313" key="6">
    <source>
        <dbReference type="Proteomes" id="UP000266934"/>
    </source>
</evidence>
<dbReference type="Proteomes" id="UP000266934">
    <property type="component" value="Chromosome"/>
</dbReference>
<dbReference type="GO" id="GO:0003700">
    <property type="term" value="F:DNA-binding transcription factor activity"/>
    <property type="evidence" value="ECO:0007669"/>
    <property type="project" value="TreeGrafter"/>
</dbReference>
<feature type="domain" description="HTH lacI-type" evidence="4">
    <location>
        <begin position="3"/>
        <end position="56"/>
    </location>
</feature>
<dbReference type="Pfam" id="PF00356">
    <property type="entry name" value="LacI"/>
    <property type="match status" value="1"/>
</dbReference>
<organism evidence="5 6">
    <name type="scientific">Blastochloris tepida</name>
    <dbReference type="NCBI Taxonomy" id="2233851"/>
    <lineage>
        <taxon>Bacteria</taxon>
        <taxon>Pseudomonadati</taxon>
        <taxon>Pseudomonadota</taxon>
        <taxon>Alphaproteobacteria</taxon>
        <taxon>Hyphomicrobiales</taxon>
        <taxon>Blastochloridaceae</taxon>
        <taxon>Blastochloris</taxon>
    </lineage>
</organism>
<sequence length="332" mass="35936">MTVGIKDVARVAGVSPATVSRVLGNGPVSDDLRQKVEAAIKATQYRPNLAARRLRSQHSRTIGLIVSDIRNPFFTTLSRAVEDAAYGADMRVVLCNTDENPAREAMYLRMMQEERITGLIYAPTRTTAERLGRMEFGFPVVLVDRAGPLGMHDAVTIDNPLAAGLLVDHLVSQGHRRIAGLFGNTSSTAVLRHDGYAAAMARHGLEADACFLPPTAEAAESELTRRLEAGERPDAVMVSNSLLLLGLYRAARRAGLETPRDIAIAGFDNETWTELVGPGLTVIEQPVAEIGRAAMDLVFERLRTPEMARRQVVLAARLVVRGSSAARDTVCG</sequence>
<evidence type="ECO:0000256" key="3">
    <source>
        <dbReference type="ARBA" id="ARBA00023163"/>
    </source>
</evidence>
<dbReference type="PANTHER" id="PTHR30146">
    <property type="entry name" value="LACI-RELATED TRANSCRIPTIONAL REPRESSOR"/>
    <property type="match status" value="1"/>
</dbReference>
<name>A0A348FY06_9HYPH</name>
<dbReference type="PROSITE" id="PS00356">
    <property type="entry name" value="HTH_LACI_1"/>
    <property type="match status" value="1"/>
</dbReference>
<dbReference type="InterPro" id="IPR028082">
    <property type="entry name" value="Peripla_BP_I"/>
</dbReference>
<keyword evidence="3" id="KW-0804">Transcription</keyword>
<dbReference type="Gene3D" id="1.10.260.40">
    <property type="entry name" value="lambda repressor-like DNA-binding domains"/>
    <property type="match status" value="1"/>
</dbReference>
<dbReference type="PANTHER" id="PTHR30146:SF145">
    <property type="entry name" value="RIBOSE OPERON REPRESSOR"/>
    <property type="match status" value="1"/>
</dbReference>
<evidence type="ECO:0000313" key="5">
    <source>
        <dbReference type="EMBL" id="BBF92189.1"/>
    </source>
</evidence>